<dbReference type="GO" id="GO:0006355">
    <property type="term" value="P:regulation of DNA-templated transcription"/>
    <property type="evidence" value="ECO:0007669"/>
    <property type="project" value="InterPro"/>
</dbReference>
<dbReference type="InterPro" id="IPR016032">
    <property type="entry name" value="Sig_transdc_resp-reg_C-effctor"/>
</dbReference>
<feature type="domain" description="HTH luxR-type" evidence="4">
    <location>
        <begin position="723"/>
        <end position="788"/>
    </location>
</feature>
<evidence type="ECO:0000256" key="2">
    <source>
        <dbReference type="ARBA" id="ARBA00023125"/>
    </source>
</evidence>
<reference evidence="5" key="1">
    <citation type="submission" date="2020-08" db="EMBL/GenBank/DDBJ databases">
        <title>Genome public.</title>
        <authorList>
            <person name="Liu C."/>
            <person name="Sun Q."/>
        </authorList>
    </citation>
    <scope>NUCLEOTIDE SEQUENCE</scope>
    <source>
        <strain evidence="5">NSJ-32</strain>
    </source>
</reference>
<dbReference type="Gene3D" id="1.25.40.10">
    <property type="entry name" value="Tetratricopeptide repeat domain"/>
    <property type="match status" value="1"/>
</dbReference>
<dbReference type="PROSITE" id="PS50043">
    <property type="entry name" value="HTH_LUXR_2"/>
    <property type="match status" value="1"/>
</dbReference>
<dbReference type="Pfam" id="PF00196">
    <property type="entry name" value="GerE"/>
    <property type="match status" value="1"/>
</dbReference>
<dbReference type="SUPFAM" id="SSF52540">
    <property type="entry name" value="P-loop containing nucleoside triphosphate hydrolases"/>
    <property type="match status" value="1"/>
</dbReference>
<dbReference type="Gene3D" id="3.40.50.300">
    <property type="entry name" value="P-loop containing nucleotide triphosphate hydrolases"/>
    <property type="match status" value="1"/>
</dbReference>
<organism evidence="5 6">
    <name type="scientific">Bianquea renquensis</name>
    <dbReference type="NCBI Taxonomy" id="2763661"/>
    <lineage>
        <taxon>Bacteria</taxon>
        <taxon>Bacillati</taxon>
        <taxon>Bacillota</taxon>
        <taxon>Clostridia</taxon>
        <taxon>Eubacteriales</taxon>
        <taxon>Bianqueaceae</taxon>
        <taxon>Bianquea</taxon>
    </lineage>
</organism>
<dbReference type="InterPro" id="IPR027417">
    <property type="entry name" value="P-loop_NTPase"/>
</dbReference>
<protein>
    <recommendedName>
        <fullName evidence="4">HTH luxR-type domain-containing protein</fullName>
    </recommendedName>
</protein>
<dbReference type="SMART" id="SM00421">
    <property type="entry name" value="HTH_LUXR"/>
    <property type="match status" value="1"/>
</dbReference>
<dbReference type="Pfam" id="PF25873">
    <property type="entry name" value="WHD_MalT"/>
    <property type="match status" value="1"/>
</dbReference>
<sequence>MDQDYTAPHKALQKLKAARKLCHTVYLYGATGYGKTELVKQYLSNRRYGYLSCADGDWDAAAFPAPKTLEEGGPCSVVVIDDLHRLKNKEKQRDILSLMKRKDVWLILISRSQVPPWLLTAYMQTGFLVIPEEDLRLKEAEAAALLARFGAGATQKELARMVEDSHGNAYTLGLAARLMAGGARPGPELCQAVSRLFSDYLESAVFVEMEPELLEFLMQVSVVDEFDLPLAEMITGSRHAARLLKEAAEAGNFLTEQEGVYRLRPILLESLRRRMAVSCGESAIREYSYNAGLYYEMQGRIPKALAMYERSGYTSRIRELLIRNARCNPGNGHYFELRKYYLQLKPAEIEGNVILMAAMSMLYSLLMQPEESEAWYEKLAAYEKTVRGGEKQEAKSRLAYLDIALPHRGSRGMLHILKHIPSVLLERDSLPELSVTSNLPSTMNGGKDFCHWSKYDRELAVSAGKLVAGILGRYGKGLVNVALGESLYEKGGDTYEVLSLLTRGEMETLGGGMAEIAFAAVGIQIRLYLLNGDMETAQMQLASFEKRVRQENALQLLPNMEALKCRLALYRGDREAVRRFMETAPDEDQEFCVLERYRYLTKVRCYLSTGDHLKALALLERMRYYARQCQRTYIHMETELLTAVTRYRQGEEWKEAFQAVLREACGYRFLRFISEEGPAVNDLLRQVKKECQVDEQLDSEWMQRLLQESERMAVRYPAYLKRQLSATLDFSENALAILRLQAEGLSVTKIAQRLSMKSETVKYHISENYRKLGVSGKADAMLTARSLNLL</sequence>
<dbReference type="GO" id="GO:0003677">
    <property type="term" value="F:DNA binding"/>
    <property type="evidence" value="ECO:0007669"/>
    <property type="project" value="UniProtKB-KW"/>
</dbReference>
<dbReference type="PANTHER" id="PTHR44688:SF16">
    <property type="entry name" value="DNA-BINDING TRANSCRIPTIONAL ACTIVATOR DEVR_DOSR"/>
    <property type="match status" value="1"/>
</dbReference>
<keyword evidence="3" id="KW-0804">Transcription</keyword>
<keyword evidence="6" id="KW-1185">Reference proteome</keyword>
<dbReference type="InterPro" id="IPR059106">
    <property type="entry name" value="WHD_MalT"/>
</dbReference>
<evidence type="ECO:0000256" key="3">
    <source>
        <dbReference type="ARBA" id="ARBA00023163"/>
    </source>
</evidence>
<evidence type="ECO:0000256" key="1">
    <source>
        <dbReference type="ARBA" id="ARBA00023015"/>
    </source>
</evidence>
<dbReference type="InterPro" id="IPR036388">
    <property type="entry name" value="WH-like_DNA-bd_sf"/>
</dbReference>
<gene>
    <name evidence="5" type="ORF">H8730_07260</name>
</gene>
<dbReference type="InterPro" id="IPR041617">
    <property type="entry name" value="TPR_MalT"/>
</dbReference>
<dbReference type="PANTHER" id="PTHR44688">
    <property type="entry name" value="DNA-BINDING TRANSCRIPTIONAL ACTIVATOR DEVR_DOSR"/>
    <property type="match status" value="1"/>
</dbReference>
<dbReference type="SUPFAM" id="SSF46894">
    <property type="entry name" value="C-terminal effector domain of the bipartite response regulators"/>
    <property type="match status" value="1"/>
</dbReference>
<dbReference type="InterPro" id="IPR000792">
    <property type="entry name" value="Tscrpt_reg_LuxR_C"/>
</dbReference>
<keyword evidence="2" id="KW-0238">DNA-binding</keyword>
<proteinExistence type="predicted"/>
<dbReference type="EMBL" id="JACRSQ010000008">
    <property type="protein sequence ID" value="MBC8543339.1"/>
    <property type="molecule type" value="Genomic_DNA"/>
</dbReference>
<name>A0A926DT97_9FIRM</name>
<accession>A0A926DT97</accession>
<evidence type="ECO:0000313" key="5">
    <source>
        <dbReference type="EMBL" id="MBC8543339.1"/>
    </source>
</evidence>
<dbReference type="Pfam" id="PF17874">
    <property type="entry name" value="TPR_MalT"/>
    <property type="match status" value="1"/>
</dbReference>
<comment type="caution">
    <text evidence="5">The sequence shown here is derived from an EMBL/GenBank/DDBJ whole genome shotgun (WGS) entry which is preliminary data.</text>
</comment>
<dbReference type="Gene3D" id="1.10.10.10">
    <property type="entry name" value="Winged helix-like DNA-binding domain superfamily/Winged helix DNA-binding domain"/>
    <property type="match status" value="1"/>
</dbReference>
<dbReference type="AlphaFoldDB" id="A0A926DT97"/>
<evidence type="ECO:0000313" key="6">
    <source>
        <dbReference type="Proteomes" id="UP000657006"/>
    </source>
</evidence>
<evidence type="ECO:0000259" key="4">
    <source>
        <dbReference type="PROSITE" id="PS50043"/>
    </source>
</evidence>
<keyword evidence="1" id="KW-0805">Transcription regulation</keyword>
<dbReference type="InterPro" id="IPR011990">
    <property type="entry name" value="TPR-like_helical_dom_sf"/>
</dbReference>
<dbReference type="RefSeq" id="WP_249289608.1">
    <property type="nucleotide sequence ID" value="NZ_JACRSQ010000008.1"/>
</dbReference>
<dbReference type="Proteomes" id="UP000657006">
    <property type="component" value="Unassembled WGS sequence"/>
</dbReference>